<protein>
    <submittedName>
        <fullName evidence="2">Nuclear transport factor 2 family protein</fullName>
    </submittedName>
</protein>
<dbReference type="Gene3D" id="3.10.450.50">
    <property type="match status" value="1"/>
</dbReference>
<accession>A0ABW4H4B9</accession>
<sequence>MDTNQLALIDCYQQLVTALTTQDICQLDRLLATTAELHLINGRTYTKYDWIDAIQNETLRYQACSTPDAPQLTMPRGTLQVQVKWQIQGNAARTDQQRLTFVQDCNSWRLLDQCPPVIPAIEKSD</sequence>
<dbReference type="InterPro" id="IPR032710">
    <property type="entry name" value="NTF2-like_dom_sf"/>
</dbReference>
<evidence type="ECO:0000313" key="2">
    <source>
        <dbReference type="EMBL" id="MFD1549567.1"/>
    </source>
</evidence>
<keyword evidence="3" id="KW-1185">Reference proteome</keyword>
<gene>
    <name evidence="2" type="ORF">ACFQ5T_07630</name>
</gene>
<dbReference type="EMBL" id="JBHTOM010000009">
    <property type="protein sequence ID" value="MFD1549567.1"/>
    <property type="molecule type" value="Genomic_DNA"/>
</dbReference>
<dbReference type="Pfam" id="PF14534">
    <property type="entry name" value="DUF4440"/>
    <property type="match status" value="1"/>
</dbReference>
<organism evidence="2 3">
    <name type="scientific">Levilactobacillus fuyuanensis</name>
    <dbReference type="NCBI Taxonomy" id="2486022"/>
    <lineage>
        <taxon>Bacteria</taxon>
        <taxon>Bacillati</taxon>
        <taxon>Bacillota</taxon>
        <taxon>Bacilli</taxon>
        <taxon>Lactobacillales</taxon>
        <taxon>Lactobacillaceae</taxon>
        <taxon>Levilactobacillus</taxon>
    </lineage>
</organism>
<proteinExistence type="predicted"/>
<evidence type="ECO:0000259" key="1">
    <source>
        <dbReference type="Pfam" id="PF14534"/>
    </source>
</evidence>
<dbReference type="SUPFAM" id="SSF54427">
    <property type="entry name" value="NTF2-like"/>
    <property type="match status" value="1"/>
</dbReference>
<evidence type="ECO:0000313" key="3">
    <source>
        <dbReference type="Proteomes" id="UP001597195"/>
    </source>
</evidence>
<name>A0ABW4H4B9_9LACO</name>
<dbReference type="RefSeq" id="WP_125701243.1">
    <property type="nucleotide sequence ID" value="NZ_JBHTOM010000009.1"/>
</dbReference>
<feature type="domain" description="DUF4440" evidence="1">
    <location>
        <begin position="9"/>
        <end position="102"/>
    </location>
</feature>
<dbReference type="Proteomes" id="UP001597195">
    <property type="component" value="Unassembled WGS sequence"/>
</dbReference>
<dbReference type="InterPro" id="IPR027843">
    <property type="entry name" value="DUF4440"/>
</dbReference>
<comment type="caution">
    <text evidence="2">The sequence shown here is derived from an EMBL/GenBank/DDBJ whole genome shotgun (WGS) entry which is preliminary data.</text>
</comment>
<reference evidence="3" key="1">
    <citation type="journal article" date="2019" name="Int. J. Syst. Evol. Microbiol.">
        <title>The Global Catalogue of Microorganisms (GCM) 10K type strain sequencing project: providing services to taxonomists for standard genome sequencing and annotation.</title>
        <authorList>
            <consortium name="The Broad Institute Genomics Platform"/>
            <consortium name="The Broad Institute Genome Sequencing Center for Infectious Disease"/>
            <person name="Wu L."/>
            <person name="Ma J."/>
        </authorList>
    </citation>
    <scope>NUCLEOTIDE SEQUENCE [LARGE SCALE GENOMIC DNA]</scope>
    <source>
        <strain evidence="3">CCM 8906</strain>
    </source>
</reference>